<keyword evidence="5" id="KW-1185">Reference proteome</keyword>
<evidence type="ECO:0000256" key="3">
    <source>
        <dbReference type="SAM" id="SignalP"/>
    </source>
</evidence>
<feature type="region of interest" description="Disordered" evidence="1">
    <location>
        <begin position="226"/>
        <end position="260"/>
    </location>
</feature>
<proteinExistence type="predicted"/>
<keyword evidence="2" id="KW-0472">Membrane</keyword>
<evidence type="ECO:0000256" key="2">
    <source>
        <dbReference type="SAM" id="Phobius"/>
    </source>
</evidence>
<protein>
    <submittedName>
        <fullName evidence="4">Uncharacterized protein</fullName>
    </submittedName>
</protein>
<dbReference type="EMBL" id="JAOQKC010000002">
    <property type="protein sequence ID" value="MCU6695661.1"/>
    <property type="molecule type" value="Genomic_DNA"/>
</dbReference>
<dbReference type="Proteomes" id="UP001652461">
    <property type="component" value="Unassembled WGS sequence"/>
</dbReference>
<feature type="chain" id="PRO_5046349832" evidence="3">
    <location>
        <begin position="21"/>
        <end position="552"/>
    </location>
</feature>
<feature type="signal peptide" evidence="3">
    <location>
        <begin position="1"/>
        <end position="20"/>
    </location>
</feature>
<gene>
    <name evidence="4" type="ORF">OCV63_01955</name>
</gene>
<comment type="caution">
    <text evidence="4">The sequence shown here is derived from an EMBL/GenBank/DDBJ whole genome shotgun (WGS) entry which is preliminary data.</text>
</comment>
<feature type="region of interest" description="Disordered" evidence="1">
    <location>
        <begin position="127"/>
        <end position="147"/>
    </location>
</feature>
<name>A0ABT2RTL4_9FIRM</name>
<keyword evidence="3" id="KW-0732">Signal</keyword>
<evidence type="ECO:0000313" key="5">
    <source>
        <dbReference type="Proteomes" id="UP001652461"/>
    </source>
</evidence>
<keyword evidence="2" id="KW-0812">Transmembrane</keyword>
<feature type="transmembrane region" description="Helical" evidence="2">
    <location>
        <begin position="195"/>
        <end position="215"/>
    </location>
</feature>
<reference evidence="4 5" key="1">
    <citation type="journal article" date="2021" name="ISME Commun">
        <title>Automated analysis of genomic sequences facilitates high-throughput and comprehensive description of bacteria.</title>
        <authorList>
            <person name="Hitch T.C.A."/>
        </authorList>
    </citation>
    <scope>NUCLEOTIDE SEQUENCE [LARGE SCALE GENOMIC DNA]</scope>
    <source>
        <strain evidence="4 5">Sanger_04</strain>
    </source>
</reference>
<evidence type="ECO:0000256" key="1">
    <source>
        <dbReference type="SAM" id="MobiDB-lite"/>
    </source>
</evidence>
<keyword evidence="2" id="KW-1133">Transmembrane helix</keyword>
<dbReference type="RefSeq" id="WP_158361759.1">
    <property type="nucleotide sequence ID" value="NZ_JAOQKC010000002.1"/>
</dbReference>
<sequence length="552" mass="62683">MKKIFWIFICWLILSMGASAADSSIMAEAQENGTIEFTGEVPDGFKKGLIVRIGDTDIVNGQCFLLPQSGYIAEKEMSPGRYLVSATIQNTFTNTDYDVKCTPGEVYVKENETLEVTVTVLEKGKNSEKETTEINENSVESKTQEEVNVEEASETDVVQKNPWINRITLLMVWVILFMVAKNLIAHAYNEKFEWVVKIGFAVITVGIVMVLLFSFRTADLEQAASDNTDVEIKRPEITSSIPETKEELTEEQTESEKQENPSYALELYIGNHILDSVYSGEDTAYGYYGEFGASNAEAYAIWERQKEQDQNEIYGYDTTTGLPVYMSEDSKLYTYSGVTQIFYDQNNHLPDDERNNLRDADGYWLANRNTRPEYEILKNAFEQGKGILNGESEWSAGTVLSDGLVVPDVNFIEKDGKYYVPVSELNGYLPYEVKVTETEIQIMYPGSAAAIKLPAQGEEAYEYLFYGGFGYKKFTMEAEYPFQQNDIWYVEATTFSRIMGIDVKIGDGLMYLSSGEYDFPREVRYIPWSSMDFQDFIDLHSENDSNEILGEE</sequence>
<evidence type="ECO:0000313" key="4">
    <source>
        <dbReference type="EMBL" id="MCU6695661.1"/>
    </source>
</evidence>
<organism evidence="4 5">
    <name type="scientific">Laedolimicola ammoniilytica</name>
    <dbReference type="NCBI Taxonomy" id="2981771"/>
    <lineage>
        <taxon>Bacteria</taxon>
        <taxon>Bacillati</taxon>
        <taxon>Bacillota</taxon>
        <taxon>Clostridia</taxon>
        <taxon>Lachnospirales</taxon>
        <taxon>Lachnospiraceae</taxon>
        <taxon>Laedolimicola</taxon>
    </lineage>
</organism>
<accession>A0ABT2RTL4</accession>
<feature type="transmembrane region" description="Helical" evidence="2">
    <location>
        <begin position="163"/>
        <end position="183"/>
    </location>
</feature>